<evidence type="ECO:0000259" key="1">
    <source>
        <dbReference type="SMART" id="SM00382"/>
    </source>
</evidence>
<dbReference type="PANTHER" id="PTHR47642:SF7">
    <property type="entry name" value="ATP-DEPENDENT DNA HELICASE PIF1"/>
    <property type="match status" value="1"/>
</dbReference>
<organism evidence="2 3">
    <name type="scientific">Parabacteroides distasonis</name>
    <dbReference type="NCBI Taxonomy" id="823"/>
    <lineage>
        <taxon>Bacteria</taxon>
        <taxon>Pseudomonadati</taxon>
        <taxon>Bacteroidota</taxon>
        <taxon>Bacteroidia</taxon>
        <taxon>Bacteroidales</taxon>
        <taxon>Tannerellaceae</taxon>
        <taxon>Parabacteroides</taxon>
    </lineage>
</organism>
<name>A0A173VB60_PARDI</name>
<dbReference type="EMBL" id="CYXP01000006">
    <property type="protein sequence ID" value="CUN23138.1"/>
    <property type="molecule type" value="Genomic_DNA"/>
</dbReference>
<dbReference type="GO" id="GO:0003678">
    <property type="term" value="F:DNA helicase activity"/>
    <property type="evidence" value="ECO:0007669"/>
    <property type="project" value="InterPro"/>
</dbReference>
<dbReference type="InterPro" id="IPR010285">
    <property type="entry name" value="DNA_helicase_pif1-like_DEAD"/>
</dbReference>
<proteinExistence type="predicted"/>
<sequence>MNINLDDNQKMKEAYDLVCNTNENVFITGKAGTGKTTLLHYLQENCDKNITVVAPTGIAAINAGGTTIHSQFGIPFGPFRPNIVGKNVYPGLDSYALRPDKIDVLKNMDTLIIDEISMVRADLLDAINDILCVHRHCNNKMFGGVQVVMFGDLYQLSPIINKEEEEILKDLYQSYYFFDSWALKLSGFKMIELDKIYRQKDPVFINILNEVRSGVISKDNYDILKKKCQPRFKSEENMITVCSHNSKADKINSKELEKLKTKEYVFNCNVEGEFGKNSIPCDMILRLKEGAQVMFLVNDPEGRYCNGTIGTIEYLKPNPDTKEFDIVVKLEDGHSIEVKPHTWDNNKFTHDADSGKIKRESIGKCTQIPLRLAWGITIHKSQGLTFDKVIVDAGRSFADGQIYVALSRCRSLENMHLISMFSQDQIRCDRKIVKFMRTKRNEQQTKTEKNETN</sequence>
<dbReference type="RefSeq" id="WP_057319618.1">
    <property type="nucleotide sequence ID" value="NZ_CYXP01000006.1"/>
</dbReference>
<dbReference type="PANTHER" id="PTHR47642">
    <property type="entry name" value="ATP-DEPENDENT DNA HELICASE"/>
    <property type="match status" value="1"/>
</dbReference>
<dbReference type="GO" id="GO:0000723">
    <property type="term" value="P:telomere maintenance"/>
    <property type="evidence" value="ECO:0007669"/>
    <property type="project" value="InterPro"/>
</dbReference>
<dbReference type="FunFam" id="3.40.50.300:FF:001498">
    <property type="entry name" value="ATP-dependent DNA helicase"/>
    <property type="match status" value="1"/>
</dbReference>
<dbReference type="SUPFAM" id="SSF52540">
    <property type="entry name" value="P-loop containing nucleoside triphosphate hydrolases"/>
    <property type="match status" value="2"/>
</dbReference>
<dbReference type="AlphaFoldDB" id="A0A173VB60"/>
<protein>
    <submittedName>
        <fullName evidence="2">Conjugal transfer relaxase TraA</fullName>
    </submittedName>
</protein>
<reference evidence="2 3" key="1">
    <citation type="submission" date="2015-09" db="EMBL/GenBank/DDBJ databases">
        <authorList>
            <consortium name="Pathogen Informatics"/>
        </authorList>
    </citation>
    <scope>NUCLEOTIDE SEQUENCE [LARGE SCALE GENOMIC DNA]</scope>
    <source>
        <strain evidence="2 3">2789STDY5608872</strain>
    </source>
</reference>
<dbReference type="SMART" id="SM00382">
    <property type="entry name" value="AAA"/>
    <property type="match status" value="1"/>
</dbReference>
<dbReference type="InterPro" id="IPR051055">
    <property type="entry name" value="PIF1_helicase"/>
</dbReference>
<dbReference type="CDD" id="cd18809">
    <property type="entry name" value="SF1_C_RecD"/>
    <property type="match status" value="1"/>
</dbReference>
<evidence type="ECO:0000313" key="2">
    <source>
        <dbReference type="EMBL" id="CUN23138.1"/>
    </source>
</evidence>
<dbReference type="GO" id="GO:0006281">
    <property type="term" value="P:DNA repair"/>
    <property type="evidence" value="ECO:0007669"/>
    <property type="project" value="InterPro"/>
</dbReference>
<dbReference type="Pfam" id="PF05970">
    <property type="entry name" value="PIF1"/>
    <property type="match status" value="1"/>
</dbReference>
<feature type="domain" description="AAA+ ATPase" evidence="1">
    <location>
        <begin position="21"/>
        <end position="300"/>
    </location>
</feature>
<gene>
    <name evidence="2" type="ORF">ERS852429_02725</name>
</gene>
<evidence type="ECO:0000313" key="3">
    <source>
        <dbReference type="Proteomes" id="UP000095591"/>
    </source>
</evidence>
<dbReference type="Proteomes" id="UP000095591">
    <property type="component" value="Unassembled WGS sequence"/>
</dbReference>
<dbReference type="Gene3D" id="3.40.50.300">
    <property type="entry name" value="P-loop containing nucleotide triphosphate hydrolases"/>
    <property type="match status" value="2"/>
</dbReference>
<dbReference type="Gene3D" id="2.30.30.940">
    <property type="match status" value="1"/>
</dbReference>
<dbReference type="InterPro" id="IPR003593">
    <property type="entry name" value="AAA+_ATPase"/>
</dbReference>
<dbReference type="InterPro" id="IPR027417">
    <property type="entry name" value="P-loop_NTPase"/>
</dbReference>
<accession>A0A173VB60</accession>